<feature type="compositionally biased region" description="Basic and acidic residues" evidence="5">
    <location>
        <begin position="1062"/>
        <end position="1111"/>
    </location>
</feature>
<keyword evidence="8" id="KW-1185">Reference proteome</keyword>
<dbReference type="SUPFAM" id="SSF48371">
    <property type="entry name" value="ARM repeat"/>
    <property type="match status" value="1"/>
</dbReference>
<feature type="region of interest" description="Disordered" evidence="5">
    <location>
        <begin position="331"/>
        <end position="370"/>
    </location>
</feature>
<dbReference type="InterPro" id="IPR016024">
    <property type="entry name" value="ARM-type_fold"/>
</dbReference>
<dbReference type="PROSITE" id="PS50600">
    <property type="entry name" value="ULP_PROTEASE"/>
    <property type="match status" value="1"/>
</dbReference>
<evidence type="ECO:0000256" key="1">
    <source>
        <dbReference type="ARBA" id="ARBA00005234"/>
    </source>
</evidence>
<feature type="region of interest" description="Disordered" evidence="5">
    <location>
        <begin position="1"/>
        <end position="129"/>
    </location>
</feature>
<accession>A0AAV6IKS3</accession>
<organism evidence="7 8">
    <name type="scientific">Rhododendron griersonianum</name>
    <dbReference type="NCBI Taxonomy" id="479676"/>
    <lineage>
        <taxon>Eukaryota</taxon>
        <taxon>Viridiplantae</taxon>
        <taxon>Streptophyta</taxon>
        <taxon>Embryophyta</taxon>
        <taxon>Tracheophyta</taxon>
        <taxon>Spermatophyta</taxon>
        <taxon>Magnoliopsida</taxon>
        <taxon>eudicotyledons</taxon>
        <taxon>Gunneridae</taxon>
        <taxon>Pentapetalae</taxon>
        <taxon>asterids</taxon>
        <taxon>Ericales</taxon>
        <taxon>Ericaceae</taxon>
        <taxon>Ericoideae</taxon>
        <taxon>Rhodoreae</taxon>
        <taxon>Rhododendron</taxon>
    </lineage>
</organism>
<dbReference type="EMBL" id="JACTNZ010000010">
    <property type="protein sequence ID" value="KAG5527934.1"/>
    <property type="molecule type" value="Genomic_DNA"/>
</dbReference>
<dbReference type="GO" id="GO:0005854">
    <property type="term" value="C:nascent polypeptide-associated complex"/>
    <property type="evidence" value="ECO:0007669"/>
    <property type="project" value="InterPro"/>
</dbReference>
<feature type="compositionally biased region" description="Acidic residues" evidence="5">
    <location>
        <begin position="93"/>
        <end position="102"/>
    </location>
</feature>
<name>A0AAV6IKS3_9ERIC</name>
<feature type="compositionally biased region" description="Polar residues" evidence="5">
    <location>
        <begin position="991"/>
        <end position="1003"/>
    </location>
</feature>
<feature type="compositionally biased region" description="Acidic residues" evidence="5">
    <location>
        <begin position="26"/>
        <end position="36"/>
    </location>
</feature>
<comment type="similarity">
    <text evidence="1">Belongs to the peptidase C48 family.</text>
</comment>
<reference evidence="7" key="1">
    <citation type="submission" date="2020-08" db="EMBL/GenBank/DDBJ databases">
        <title>Plant Genome Project.</title>
        <authorList>
            <person name="Zhang R.-G."/>
        </authorList>
    </citation>
    <scope>NUCLEOTIDE SEQUENCE</scope>
    <source>
        <strain evidence="7">WSP0</strain>
        <tissue evidence="7">Leaf</tissue>
    </source>
</reference>
<evidence type="ECO:0000256" key="2">
    <source>
        <dbReference type="ARBA" id="ARBA00022670"/>
    </source>
</evidence>
<dbReference type="Gene3D" id="3.40.395.10">
    <property type="entry name" value="Adenoviral Proteinase, Chain A"/>
    <property type="match status" value="2"/>
</dbReference>
<evidence type="ECO:0000259" key="6">
    <source>
        <dbReference type="PROSITE" id="PS50600"/>
    </source>
</evidence>
<feature type="region of interest" description="Disordered" evidence="5">
    <location>
        <begin position="1927"/>
        <end position="2004"/>
    </location>
</feature>
<dbReference type="InterPro" id="IPR003653">
    <property type="entry name" value="Peptidase_C48_C"/>
</dbReference>
<dbReference type="Proteomes" id="UP000823749">
    <property type="component" value="Chromosome 10"/>
</dbReference>
<feature type="domain" description="Ubiquitin-like protease family profile" evidence="6">
    <location>
        <begin position="411"/>
        <end position="606"/>
    </location>
</feature>
<dbReference type="InterPro" id="IPR016641">
    <property type="entry name" value="EGD2/NACA0like"/>
</dbReference>
<sequence>MQEEEEQDATPLKHVLEEGNARGNEQEEDLVEEGEQEVIHNGQEEEKEEKEGQRDATPLEEVVEEERGDSIEKIVEEGDSAEEGDSIEKVLEEGESDDDTEMNDIFQKQARDHQTAVEDDSEFGESQNQVKKVFDKLEEEIVKLKDNCGKLKEDSVIHEAQIRVLENQNSKLERETLLLRLDLNEEQQRRKTVEYEKNKMAREKDAEIALLKQRIKNLTNEKIDIEAEHVVHEVTQQWKKNWQKQSASTIFDSMSDARLHEITQQVRETVEKRKEKETASRLSKESTYMRPIVKKIWKFRAEDQFTRSFDSESERQIHELTCKFGMKKTAEQGKNKEVLHEGGESKKRKGSSDVIKGAEEPGQAQESKKRKLLKSGPVFRYLSKEAKKKLTSFWRSAAATDSLWAGSQYETSIYADEVSHILEQEAIANSTIDSYAKILLGKSPKAKCMILSTRWLYLEAKANETARRKMYDDDLNNVLTFDFVIFPIHEDDHWTLLVLKVLEGTWCFYDSMRVKQNQKPIRCKAATNIVMKLFTLCSSMKIFTLQNTKLRIPFVSIKQQKRVTGYLKERWQRLPIEPKVRIEQDCPQQPPGSDCGIIVCKIMKHFVLNEELQSDISDEECNKIRAEILEQFITDEVGSWQFQENEEVEQAEEQDCENAYELRPRANVNRATMEEPGTSVTPTKRRQNQGEVQSKSKHNNEKLDAEGKQVTYRSYLQAMVNLMRDLKLQEHHLILLRKTPFWLLIDALKKKKLSNDNCTKFDKVALKIIKSYDHEGKTFKIGGRRVNIQANDVALIFGIVSGEEPITIQYQKRNEVQLLARRSLTTKGMTTKIVGNLIGSIIENDDEESIKDVVRLVCLYLCGTLFFSGRGIQISWSFVQLMEDLPAMSNYNWSQAILDNLRKSVEAYPTKPKNVAGCVMLLLYWLCEKTNIIEQETKCSTVPRILKWNLPKLKKKLEGIESLDNFTNVQLLDSTLQRTDREVRVFRTLRNEQNTSNMIQGNSKHNERQCDEDHGSTGKDDEDHGISEHDDSPEHDSEIQHESTEKRSEDHGSEENEDQQCDEDHGSTGKDDEDHGISEHDDSPEHDNEIQHESTEKRSEDHGSEENEEQRTPIYVPYCGSLALVSEDGLEKLDFNQTEEQSEQQSLMYLDSAMTGKSTLNVLSETAAIEHSWSLVYKRRSKMAGTESQKLIKSTEPEQPSCLFLDSTSTLQGETPAIKKQSDFNLDSALQKENEAANCRSTEPEQPSCLFLDSISTLQGETPAIEKQSGFYLDSALQKENEAATCKIRELLEQIDEERGLKEEQMEKNEELLKQIEELRALKEDEINELKSIIEANNEAATSRSRELMEQIDEERGLKEKEMEKNKEQVKQIEELKCEAVKQQEENAAKIAELIVLFDEERGLKEEEMEKNKELVKQMEELKCEAVKKQEENAARIAELENQGAVMNKEKAKLINKIDEVRKKREEEVKNISQKIHSKELDELSKAYLEMKKIRRDYGAQIVLKDEKIKMLEEEVSKQQMAASVGSELQVAAPVGSELQVAAPVGSELQMAALTPPQNIDCEEECVVDEIAPEKDVQVQKLIKEIKENYPDAEVLENAVHRMNKAFLQSPNSYIKRLKKRTGRKTTQTAEYHYTLLTKQPRKAAELNVQTFQDYEAPIAKQQTTNVEHKEHSNDQENEKNVIDFIPEQYRDMVRIILEDGSSIRVWAAEDLECFVFDDDFRVLVLDEALTTGIMKLKAERTDVLKQGLAAAMECTFIHFPLVFFNHWTLLVLNTLNGRWDFYNSLARLNKKHVEKAKQLVNQIANDINTIMVEGTVQITNKVLDVRLEFSDVIAAKILRCLFVSNLYCRKTNSQSLIACIKERFGVLLLLNLGGPDTLNDVQPFWFNLFADLAIALRNTLESKETPVHVYVAMRYWHPFTEEVVEQAKDNDDKDDEDDDDDDEDDNVEEDDDDNDENDDNEDDEDEDEDEDDGDEDKGNNDMHYQQVITNGHKSPLPSPLANL</sequence>
<feature type="region of interest" description="Disordered" evidence="5">
    <location>
        <begin position="665"/>
        <end position="704"/>
    </location>
</feature>
<keyword evidence="4" id="KW-0175">Coiled coil</keyword>
<protein>
    <recommendedName>
        <fullName evidence="6">Ubiquitin-like protease family profile domain-containing protein</fullName>
    </recommendedName>
</protein>
<dbReference type="GO" id="GO:0008234">
    <property type="term" value="F:cysteine-type peptidase activity"/>
    <property type="evidence" value="ECO:0007669"/>
    <property type="project" value="InterPro"/>
</dbReference>
<evidence type="ECO:0000313" key="7">
    <source>
        <dbReference type="EMBL" id="KAG5527934.1"/>
    </source>
</evidence>
<dbReference type="PANTHER" id="PTHR21713">
    <property type="entry name" value="NASCENT POLYPEPTIDE ASSOCIATED COMPLEX ALPHA SUBUNIT-RELATED"/>
    <property type="match status" value="1"/>
</dbReference>
<feature type="coiled-coil region" evidence="4">
    <location>
        <begin position="1274"/>
        <end position="1471"/>
    </location>
</feature>
<feature type="compositionally biased region" description="Polar residues" evidence="5">
    <location>
        <begin position="1983"/>
        <end position="1993"/>
    </location>
</feature>
<proteinExistence type="inferred from homology"/>
<feature type="compositionally biased region" description="Basic and acidic residues" evidence="5">
    <location>
        <begin position="331"/>
        <end position="345"/>
    </location>
</feature>
<dbReference type="SUPFAM" id="SSF53800">
    <property type="entry name" value="Chelatase"/>
    <property type="match status" value="1"/>
</dbReference>
<dbReference type="Gene3D" id="3.40.50.1400">
    <property type="match status" value="1"/>
</dbReference>
<dbReference type="InterPro" id="IPR038765">
    <property type="entry name" value="Papain-like_cys_pep_sf"/>
</dbReference>
<feature type="region of interest" description="Disordered" evidence="5">
    <location>
        <begin position="988"/>
        <end position="1115"/>
    </location>
</feature>
<comment type="caution">
    <text evidence="7">The sequence shown here is derived from an EMBL/GenBank/DDBJ whole genome shotgun (WGS) entry which is preliminary data.</text>
</comment>
<evidence type="ECO:0000256" key="3">
    <source>
        <dbReference type="ARBA" id="ARBA00022801"/>
    </source>
</evidence>
<gene>
    <name evidence="7" type="ORF">RHGRI_028755</name>
</gene>
<evidence type="ECO:0000313" key="8">
    <source>
        <dbReference type="Proteomes" id="UP000823749"/>
    </source>
</evidence>
<dbReference type="Pfam" id="PF02902">
    <property type="entry name" value="Peptidase_C48"/>
    <property type="match status" value="1"/>
</dbReference>
<evidence type="ECO:0000256" key="5">
    <source>
        <dbReference type="SAM" id="MobiDB-lite"/>
    </source>
</evidence>
<feature type="compositionally biased region" description="Basic and acidic residues" evidence="5">
    <location>
        <begin position="1004"/>
        <end position="1054"/>
    </location>
</feature>
<dbReference type="GO" id="GO:0006508">
    <property type="term" value="P:proteolysis"/>
    <property type="evidence" value="ECO:0007669"/>
    <property type="project" value="UniProtKB-KW"/>
</dbReference>
<evidence type="ECO:0000256" key="4">
    <source>
        <dbReference type="SAM" id="Coils"/>
    </source>
</evidence>
<keyword evidence="3" id="KW-0378">Hydrolase</keyword>
<feature type="compositionally biased region" description="Acidic residues" evidence="5">
    <location>
        <begin position="1933"/>
        <end position="1976"/>
    </location>
</feature>
<dbReference type="SUPFAM" id="SSF54001">
    <property type="entry name" value="Cysteine proteinases"/>
    <property type="match status" value="2"/>
</dbReference>
<keyword evidence="2" id="KW-0645">Protease</keyword>